<dbReference type="Proteomes" id="UP000035034">
    <property type="component" value="Unassembled WGS sequence"/>
</dbReference>
<evidence type="ECO:0000313" key="1">
    <source>
        <dbReference type="EMBL" id="GAB20516.1"/>
    </source>
</evidence>
<keyword evidence="2" id="KW-1185">Reference proteome</keyword>
<dbReference type="STRING" id="1077974.GOEFS_119_00060"/>
<organism evidence="1 2">
    <name type="scientific">Gordonia effusa NBRC 100432</name>
    <dbReference type="NCBI Taxonomy" id="1077974"/>
    <lineage>
        <taxon>Bacteria</taxon>
        <taxon>Bacillati</taxon>
        <taxon>Actinomycetota</taxon>
        <taxon>Actinomycetes</taxon>
        <taxon>Mycobacteriales</taxon>
        <taxon>Gordoniaceae</taxon>
        <taxon>Gordonia</taxon>
    </lineage>
</organism>
<evidence type="ECO:0000313" key="2">
    <source>
        <dbReference type="Proteomes" id="UP000035034"/>
    </source>
</evidence>
<proteinExistence type="predicted"/>
<sequence>MNNPRPTTYHCPGTRFVIPVTDPDGSPIDSRYIGQQGTIKCHVSTVTVAVDLIEEIYEVAYDKPDSELHPLLSHRWMRIASNPPDEDGVIGELGKGKGFTLKTTTPA</sequence>
<gene>
    <name evidence="1" type="ORF">GOEFS_119_00060</name>
</gene>
<dbReference type="AlphaFoldDB" id="H0R615"/>
<reference evidence="1 2" key="1">
    <citation type="submission" date="2011-12" db="EMBL/GenBank/DDBJ databases">
        <title>Whole genome shotgun sequence of Gordonia effusa NBRC 100432.</title>
        <authorList>
            <person name="Yoshida I."/>
            <person name="Takarada H."/>
            <person name="Hosoyama A."/>
            <person name="Tsuchikane K."/>
            <person name="Katsumata H."/>
            <person name="Yamazaki S."/>
            <person name="Fujita N."/>
        </authorList>
    </citation>
    <scope>NUCLEOTIDE SEQUENCE [LARGE SCALE GENOMIC DNA]</scope>
    <source>
        <strain evidence="1 2">NBRC 100432</strain>
    </source>
</reference>
<dbReference type="EMBL" id="BAEH01000119">
    <property type="protein sequence ID" value="GAB20516.1"/>
    <property type="molecule type" value="Genomic_DNA"/>
</dbReference>
<protein>
    <submittedName>
        <fullName evidence="1">Uncharacterized protein</fullName>
    </submittedName>
</protein>
<comment type="caution">
    <text evidence="1">The sequence shown here is derived from an EMBL/GenBank/DDBJ whole genome shotgun (WGS) entry which is preliminary data.</text>
</comment>
<accession>H0R615</accession>
<name>H0R615_9ACTN</name>